<keyword evidence="5" id="KW-0040">ANK repeat</keyword>
<dbReference type="GO" id="GO:0005768">
    <property type="term" value="C:endosome"/>
    <property type="evidence" value="ECO:0007669"/>
    <property type="project" value="TreeGrafter"/>
</dbReference>
<dbReference type="PANTHER" id="PTHR23180:SF160">
    <property type="entry name" value="ADP-RIBOSYLATION FACTOR GTPASE-ACTIVATING PROTEIN EFFECTOR PROTEIN 1"/>
    <property type="match status" value="1"/>
</dbReference>
<dbReference type="EMBL" id="CP002497">
    <property type="protein sequence ID" value="AET37287.1"/>
    <property type="molecule type" value="Genomic_DNA"/>
</dbReference>
<dbReference type="RefSeq" id="XP_003644104.1">
    <property type="nucleotide sequence ID" value="XM_003644056.1"/>
</dbReference>
<keyword evidence="10" id="KW-1185">Reference proteome</keyword>
<name>G8JM27_ERECY</name>
<evidence type="ECO:0000256" key="1">
    <source>
        <dbReference type="ARBA" id="ARBA00022723"/>
    </source>
</evidence>
<evidence type="ECO:0000256" key="2">
    <source>
        <dbReference type="ARBA" id="ARBA00022771"/>
    </source>
</evidence>
<comment type="function">
    <text evidence="5">GTPase-activating protein for the ADP ribosylation factor family.</text>
</comment>
<dbReference type="OrthoDB" id="10266696at2759"/>
<gene>
    <name evidence="9" type="ordered locus">Ecym_1029</name>
</gene>
<dbReference type="InterPro" id="IPR037278">
    <property type="entry name" value="ARFGAP/RecO"/>
</dbReference>
<dbReference type="Pfam" id="PF00169">
    <property type="entry name" value="PH"/>
    <property type="match status" value="1"/>
</dbReference>
<reference evidence="10" key="1">
    <citation type="journal article" date="2012" name="G3 (Bethesda)">
        <title>Pichia sorbitophila, an interspecies yeast hybrid reveals early steps of genome resolution following polyploidization.</title>
        <authorList>
            <person name="Leh Louis V."/>
            <person name="Despons L."/>
            <person name="Friedrich A."/>
            <person name="Martin T."/>
            <person name="Durrens P."/>
            <person name="Casaregola S."/>
            <person name="Neuveglise C."/>
            <person name="Fairhead C."/>
            <person name="Marck C."/>
            <person name="Cruz J.A."/>
            <person name="Straub M.L."/>
            <person name="Kugler V."/>
            <person name="Sacerdot C."/>
            <person name="Uzunov Z."/>
            <person name="Thierry A."/>
            <person name="Weiss S."/>
            <person name="Bleykasten C."/>
            <person name="De Montigny J."/>
            <person name="Jacques N."/>
            <person name="Jung P."/>
            <person name="Lemaire M."/>
            <person name="Mallet S."/>
            <person name="Morel G."/>
            <person name="Richard G.F."/>
            <person name="Sarkar A."/>
            <person name="Savel G."/>
            <person name="Schacherer J."/>
            <person name="Seret M.L."/>
            <person name="Talla E."/>
            <person name="Samson G."/>
            <person name="Jubin C."/>
            <person name="Poulain J."/>
            <person name="Vacherie B."/>
            <person name="Barbe V."/>
            <person name="Pelletier E."/>
            <person name="Sherman D.J."/>
            <person name="Westhof E."/>
            <person name="Weissenbach J."/>
            <person name="Baret P.V."/>
            <person name="Wincker P."/>
            <person name="Gaillardin C."/>
            <person name="Dujon B."/>
            <person name="Souciet J.L."/>
        </authorList>
    </citation>
    <scope>NUCLEOTIDE SEQUENCE [LARGE SCALE GENOMIC DNA]</scope>
    <source>
        <strain evidence="10">CBS 270.75 / DBVPG 7215 / KCTC 17166 / NRRL Y-17582</strain>
    </source>
</reference>
<dbReference type="SUPFAM" id="SSF57863">
    <property type="entry name" value="ArfGap/RecO-like zinc finger"/>
    <property type="match status" value="1"/>
</dbReference>
<feature type="compositionally biased region" description="Polar residues" evidence="6">
    <location>
        <begin position="802"/>
        <end position="821"/>
    </location>
</feature>
<dbReference type="SMART" id="SM00105">
    <property type="entry name" value="ArfGap"/>
    <property type="match status" value="1"/>
</dbReference>
<keyword evidence="3 5" id="KW-0862">Zinc</keyword>
<dbReference type="OMA" id="GWHKQWV"/>
<feature type="region of interest" description="Disordered" evidence="6">
    <location>
        <begin position="788"/>
        <end position="834"/>
    </location>
</feature>
<evidence type="ECO:0000259" key="8">
    <source>
        <dbReference type="PROSITE" id="PS50115"/>
    </source>
</evidence>
<dbReference type="Proteomes" id="UP000006790">
    <property type="component" value="Chromosome 1"/>
</dbReference>
<dbReference type="KEGG" id="erc:Ecym_1029"/>
<dbReference type="GO" id="GO:0005802">
    <property type="term" value="C:trans-Golgi network"/>
    <property type="evidence" value="ECO:0007669"/>
    <property type="project" value="TreeGrafter"/>
</dbReference>
<evidence type="ECO:0000256" key="5">
    <source>
        <dbReference type="RuleBase" id="RU369028"/>
    </source>
</evidence>
<dbReference type="InterPro" id="IPR027267">
    <property type="entry name" value="AH/BAR_dom_sf"/>
</dbReference>
<comment type="subcellular location">
    <subcellularLocation>
        <location evidence="5">Cytoplasm</location>
    </subcellularLocation>
</comment>
<dbReference type="GeneID" id="11472973"/>
<dbReference type="Gene3D" id="1.20.1270.60">
    <property type="entry name" value="Arfaptin homology (AH) domain/BAR domain"/>
    <property type="match status" value="1"/>
</dbReference>
<dbReference type="GO" id="GO:0005096">
    <property type="term" value="F:GTPase activator activity"/>
    <property type="evidence" value="ECO:0007669"/>
    <property type="project" value="UniProtKB-KW"/>
</dbReference>
<dbReference type="PANTHER" id="PTHR23180">
    <property type="entry name" value="CENTAURIN/ARF"/>
    <property type="match status" value="1"/>
</dbReference>
<dbReference type="eggNOG" id="KOG0521">
    <property type="taxonomic scope" value="Eukaryota"/>
</dbReference>
<dbReference type="Gene3D" id="2.30.29.30">
    <property type="entry name" value="Pleckstrin-homology domain (PH domain)/Phosphotyrosine-binding domain (PTB)"/>
    <property type="match status" value="1"/>
</dbReference>
<keyword evidence="5" id="KW-0677">Repeat</keyword>
<organism evidence="9 10">
    <name type="scientific">Eremothecium cymbalariae (strain CBS 270.75 / DBVPG 7215 / KCTC 17166 / NRRL Y-17582)</name>
    <name type="common">Yeast</name>
    <dbReference type="NCBI Taxonomy" id="931890"/>
    <lineage>
        <taxon>Eukaryota</taxon>
        <taxon>Fungi</taxon>
        <taxon>Dikarya</taxon>
        <taxon>Ascomycota</taxon>
        <taxon>Saccharomycotina</taxon>
        <taxon>Saccharomycetes</taxon>
        <taxon>Saccharomycetales</taxon>
        <taxon>Saccharomycetaceae</taxon>
        <taxon>Eremothecium</taxon>
    </lineage>
</organism>
<dbReference type="InterPro" id="IPR011993">
    <property type="entry name" value="PH-like_dom_sf"/>
</dbReference>
<keyword evidence="5" id="KW-0343">GTPase activation</keyword>
<dbReference type="CDD" id="cd00821">
    <property type="entry name" value="PH"/>
    <property type="match status" value="1"/>
</dbReference>
<dbReference type="HOGENOM" id="CLU_340399_0_0_1"/>
<protein>
    <recommendedName>
        <fullName evidence="5">ADP-ribosylation factor GTPase-activating protein</fullName>
    </recommendedName>
</protein>
<keyword evidence="5" id="KW-0963">Cytoplasm</keyword>
<dbReference type="InterPro" id="IPR045258">
    <property type="entry name" value="ACAP1/2/3-like"/>
</dbReference>
<dbReference type="PROSITE" id="PS50003">
    <property type="entry name" value="PH_DOMAIN"/>
    <property type="match status" value="1"/>
</dbReference>
<feature type="domain" description="PH" evidence="7">
    <location>
        <begin position="439"/>
        <end position="533"/>
    </location>
</feature>
<accession>G8JM27</accession>
<dbReference type="GO" id="GO:0008270">
    <property type="term" value="F:zinc ion binding"/>
    <property type="evidence" value="ECO:0007669"/>
    <property type="project" value="UniProtKB-KW"/>
</dbReference>
<dbReference type="AlphaFoldDB" id="G8JM27"/>
<dbReference type="InParanoid" id="G8JM27"/>
<dbReference type="PROSITE" id="PS50115">
    <property type="entry name" value="ARFGAP"/>
    <property type="match status" value="1"/>
</dbReference>
<evidence type="ECO:0000313" key="9">
    <source>
        <dbReference type="EMBL" id="AET37287.1"/>
    </source>
</evidence>
<feature type="compositionally biased region" description="Basic residues" evidence="6">
    <location>
        <begin position="823"/>
        <end position="834"/>
    </location>
</feature>
<dbReference type="STRING" id="931890.G8JM27"/>
<dbReference type="Pfam" id="PF01412">
    <property type="entry name" value="ArfGap"/>
    <property type="match status" value="1"/>
</dbReference>
<dbReference type="InterPro" id="IPR001849">
    <property type="entry name" value="PH_domain"/>
</dbReference>
<dbReference type="Gene3D" id="1.10.220.150">
    <property type="entry name" value="Arf GTPase activating protein"/>
    <property type="match status" value="1"/>
</dbReference>
<dbReference type="GO" id="GO:0006891">
    <property type="term" value="P:intra-Golgi vesicle-mediated transport"/>
    <property type="evidence" value="ECO:0007669"/>
    <property type="project" value="TreeGrafter"/>
</dbReference>
<dbReference type="SMART" id="SM00233">
    <property type="entry name" value="PH"/>
    <property type="match status" value="1"/>
</dbReference>
<feature type="domain" description="Arf-GAP" evidence="8">
    <location>
        <begin position="544"/>
        <end position="665"/>
    </location>
</feature>
<evidence type="ECO:0000256" key="3">
    <source>
        <dbReference type="ARBA" id="ARBA00022833"/>
    </source>
</evidence>
<dbReference type="InterPro" id="IPR038508">
    <property type="entry name" value="ArfGAP_dom_sf"/>
</dbReference>
<evidence type="ECO:0000256" key="4">
    <source>
        <dbReference type="PROSITE-ProRule" id="PRU00288"/>
    </source>
</evidence>
<evidence type="ECO:0000256" key="6">
    <source>
        <dbReference type="SAM" id="MobiDB-lite"/>
    </source>
</evidence>
<proteinExistence type="predicted"/>
<dbReference type="SUPFAM" id="SSF50729">
    <property type="entry name" value="PH domain-like"/>
    <property type="match status" value="1"/>
</dbReference>
<keyword evidence="1 5" id="KW-0479">Metal-binding</keyword>
<sequence length="834" mass="94265">MGNLTSSLQDCIELDDSMLSIKNDSTVSFVPKFILIKRNLYLLVDDWTAEKGKFVISLKNADSGNLLDYKFVNGVDETTPIVIKQVRNTSNYVLKFHSDMQDGIHKFSIRLDKKRICRIYIYREIAGVSMECGSTSLRENVPVSSTATQGDAQASASLKTDDIGGGGGGGVSVTQLSTGAPQMPGDLVLHDPIPKFIQDGPQFRTHLSNLESTLFIYKSHLKSLYERSSKLKELLRLASKELNQMANKFDELHDLVKDQHVSSIFRHLLVSSAAVCTAQARILMRKSNATGDDLLTDLRHYLQTIDLKLLTNNKKLYHDQAKDFYSYVGKHLSQNSDSRLLPKRIQFELQRFDYFHSLLTHIFGPTGRDFSVALSRYQVSFEPTTTNTTLQLVKQYRSHYVQFDRFKGQQRMKLSKVDNYSDLNDFFQLPSVAATSKNSPLKEGLLWSNRNSGWHKQWVVLQGSLLSEYSDWKTKAKILSRPSINLTFACVRRSDKKPNGFDIITTDAETRSFQAESEDELKQWLQILKTAVGVMDIDNTEENKDPLLIVRNSDLSNSICCDCRSDKQVEWISLNLLCVTCINCSGVHRSLGTHLSKIRSLTLDSFNTPESLQLLKYVSNQNVNSLYEMESVSPILPNATSVERKNYITDKYVAKKYVGPTEDPNKLGISLIKAIHLESIYLLQKCISGGVSLNDEHWSHDENNESLFQYSLKHYEGTKDNPIFPVTEFLVLNGLHVDEPPASNSSDSQWSSGQLNYWTAKYHNHNCLHNPVSVKKLPDVPVADFSDKATVKQGQRSRRWSMGSNPNPATSNNQHLSSLISGKSKHLKFSKIQK</sequence>
<dbReference type="InterPro" id="IPR001164">
    <property type="entry name" value="ArfGAP_dom"/>
</dbReference>
<dbReference type="SUPFAM" id="SSF103657">
    <property type="entry name" value="BAR/IMD domain-like"/>
    <property type="match status" value="1"/>
</dbReference>
<evidence type="ECO:0000259" key="7">
    <source>
        <dbReference type="PROSITE" id="PS50003"/>
    </source>
</evidence>
<dbReference type="CDD" id="cd08204">
    <property type="entry name" value="ArfGap"/>
    <property type="match status" value="1"/>
</dbReference>
<keyword evidence="2 4" id="KW-0863">Zinc-finger</keyword>
<evidence type="ECO:0000313" key="10">
    <source>
        <dbReference type="Proteomes" id="UP000006790"/>
    </source>
</evidence>